<evidence type="ECO:0000256" key="1">
    <source>
        <dbReference type="ARBA" id="ARBA00005750"/>
    </source>
</evidence>
<name>A0A4V3WE37_9BACL</name>
<protein>
    <recommendedName>
        <fullName evidence="5">Tyrosine-protein phosphatase</fullName>
        <ecNumber evidence="5">3.1.3.48</ecNumber>
    </recommendedName>
</protein>
<dbReference type="Gene3D" id="3.20.20.140">
    <property type="entry name" value="Metal-dependent hydrolases"/>
    <property type="match status" value="1"/>
</dbReference>
<dbReference type="InterPro" id="IPR016195">
    <property type="entry name" value="Pol/histidinol_Pase-like"/>
</dbReference>
<evidence type="ECO:0000313" key="7">
    <source>
        <dbReference type="Proteomes" id="UP000310636"/>
    </source>
</evidence>
<reference evidence="6 7" key="1">
    <citation type="submission" date="2019-04" db="EMBL/GenBank/DDBJ databases">
        <title>Cohnella sp. nov. isolated from preserved vegetables.</title>
        <authorList>
            <person name="Lin S.-Y."/>
            <person name="Hung M.-H."/>
            <person name="Young C.-C."/>
        </authorList>
    </citation>
    <scope>NUCLEOTIDE SEQUENCE [LARGE SCALE GENOMIC DNA]</scope>
    <source>
        <strain evidence="6 7">CC-MHH1044</strain>
    </source>
</reference>
<comment type="similarity">
    <text evidence="1 5">Belongs to the metallo-dependent hydrolases superfamily. CpsB/CapC family.</text>
</comment>
<evidence type="ECO:0000313" key="6">
    <source>
        <dbReference type="EMBL" id="THF74689.1"/>
    </source>
</evidence>
<dbReference type="GO" id="GO:0030145">
    <property type="term" value="F:manganese ion binding"/>
    <property type="evidence" value="ECO:0007669"/>
    <property type="project" value="UniProtKB-UniRule"/>
</dbReference>
<dbReference type="SUPFAM" id="SSF89550">
    <property type="entry name" value="PHP domain-like"/>
    <property type="match status" value="1"/>
</dbReference>
<keyword evidence="3 5" id="KW-0904">Protein phosphatase</keyword>
<proteinExistence type="inferred from homology"/>
<evidence type="ECO:0000256" key="4">
    <source>
        <dbReference type="ARBA" id="ARBA00051722"/>
    </source>
</evidence>
<dbReference type="PANTHER" id="PTHR39181">
    <property type="entry name" value="TYROSINE-PROTEIN PHOSPHATASE YWQE"/>
    <property type="match status" value="1"/>
</dbReference>
<evidence type="ECO:0000256" key="3">
    <source>
        <dbReference type="ARBA" id="ARBA00022912"/>
    </source>
</evidence>
<sequence>MIDIHSHLLPGVDDGSAEMEESLAMARSAARQGIRKVIATPHHNNGRYVNPAAEVRRAVAELGDRLRQEGIPLDVLPGQEIRLTGRLLEDWDAGQLLTLADTPYILLEMMPDFEISHLAEAIHELKVRGLIPVIAHPERHPELARRPEWFGELVELGALGQVTSHSLLGRFGHMIRRAAFRMCREGTIHLVATDAHDLLRRGFDLKEAYELIRKEFGLSYAELLEGNAEALLRSETVQAAIQTRRWRKAWFF</sequence>
<dbReference type="PANTHER" id="PTHR39181:SF1">
    <property type="entry name" value="TYROSINE-PROTEIN PHOSPHATASE YWQE"/>
    <property type="match status" value="1"/>
</dbReference>
<keyword evidence="7" id="KW-1185">Reference proteome</keyword>
<evidence type="ECO:0000256" key="2">
    <source>
        <dbReference type="ARBA" id="ARBA00022801"/>
    </source>
</evidence>
<evidence type="ECO:0000256" key="5">
    <source>
        <dbReference type="PIRNR" id="PIRNR016557"/>
    </source>
</evidence>
<dbReference type="PIRSF" id="PIRSF016557">
    <property type="entry name" value="Caps_synth_CpsB"/>
    <property type="match status" value="1"/>
</dbReference>
<dbReference type="OrthoDB" id="9788539at2"/>
<gene>
    <name evidence="6" type="ORF">E6C55_24055</name>
</gene>
<dbReference type="Proteomes" id="UP000310636">
    <property type="component" value="Unassembled WGS sequence"/>
</dbReference>
<dbReference type="InterPro" id="IPR016667">
    <property type="entry name" value="Caps_polysacc_synth_CpsB/CapC"/>
</dbReference>
<comment type="caution">
    <text evidence="6">The sequence shown here is derived from an EMBL/GenBank/DDBJ whole genome shotgun (WGS) entry which is preliminary data.</text>
</comment>
<organism evidence="6 7">
    <name type="scientific">Cohnella fermenti</name>
    <dbReference type="NCBI Taxonomy" id="2565925"/>
    <lineage>
        <taxon>Bacteria</taxon>
        <taxon>Bacillati</taxon>
        <taxon>Bacillota</taxon>
        <taxon>Bacilli</taxon>
        <taxon>Bacillales</taxon>
        <taxon>Paenibacillaceae</taxon>
        <taxon>Cohnella</taxon>
    </lineage>
</organism>
<dbReference type="AlphaFoldDB" id="A0A4V3WE37"/>
<comment type="catalytic activity">
    <reaction evidence="4 5">
        <text>O-phospho-L-tyrosyl-[protein] + H2O = L-tyrosyl-[protein] + phosphate</text>
        <dbReference type="Rhea" id="RHEA:10684"/>
        <dbReference type="Rhea" id="RHEA-COMP:10136"/>
        <dbReference type="Rhea" id="RHEA-COMP:20101"/>
        <dbReference type="ChEBI" id="CHEBI:15377"/>
        <dbReference type="ChEBI" id="CHEBI:43474"/>
        <dbReference type="ChEBI" id="CHEBI:46858"/>
        <dbReference type="ChEBI" id="CHEBI:61978"/>
        <dbReference type="EC" id="3.1.3.48"/>
    </reaction>
</comment>
<dbReference type="GO" id="GO:0004725">
    <property type="term" value="F:protein tyrosine phosphatase activity"/>
    <property type="evidence" value="ECO:0007669"/>
    <property type="project" value="UniProtKB-UniRule"/>
</dbReference>
<dbReference type="RefSeq" id="WP_136372377.1">
    <property type="nucleotide sequence ID" value="NZ_SSOB01000038.1"/>
</dbReference>
<dbReference type="EC" id="3.1.3.48" evidence="5"/>
<dbReference type="EMBL" id="SSOB01000038">
    <property type="protein sequence ID" value="THF74689.1"/>
    <property type="molecule type" value="Genomic_DNA"/>
</dbReference>
<dbReference type="Pfam" id="PF19567">
    <property type="entry name" value="CpsB_CapC"/>
    <property type="match status" value="1"/>
</dbReference>
<keyword evidence="2 5" id="KW-0378">Hydrolase</keyword>
<accession>A0A4V3WE37</accession>